<reference evidence="2" key="1">
    <citation type="submission" date="2019-09" db="EMBL/GenBank/DDBJ databases">
        <title>Draft genome information of white flower Hibiscus syriacus.</title>
        <authorList>
            <person name="Kim Y.-M."/>
        </authorList>
    </citation>
    <scope>NUCLEOTIDE SEQUENCE [LARGE SCALE GENOMIC DNA]</scope>
    <source>
        <strain evidence="2">YM2019G1</strain>
    </source>
</reference>
<accession>A0A6A2Y299</accession>
<dbReference type="InterPro" id="IPR014729">
    <property type="entry name" value="Rossmann-like_a/b/a_fold"/>
</dbReference>
<dbReference type="InterPro" id="IPR006016">
    <property type="entry name" value="UspA"/>
</dbReference>
<dbReference type="PANTHER" id="PTHR47848">
    <property type="entry name" value="ADENINE NUCLEOTIDE ALPHA HYDROLASES-LIKE SUPERFAMILY PROTEIN"/>
    <property type="match status" value="1"/>
</dbReference>
<dbReference type="AlphaFoldDB" id="A0A6A2Y299"/>
<gene>
    <name evidence="2" type="ORF">F3Y22_tig00113719pilonHSYRG00030</name>
</gene>
<dbReference type="SUPFAM" id="SSF52402">
    <property type="entry name" value="Adenine nucleotide alpha hydrolases-like"/>
    <property type="match status" value="1"/>
</dbReference>
<evidence type="ECO:0000313" key="2">
    <source>
        <dbReference type="EMBL" id="KAE8662094.1"/>
    </source>
</evidence>
<name>A0A6A2Y299_HIBSY</name>
<dbReference type="Proteomes" id="UP000436088">
    <property type="component" value="Unassembled WGS sequence"/>
</dbReference>
<proteinExistence type="predicted"/>
<dbReference type="PANTHER" id="PTHR47848:SF1">
    <property type="entry name" value="ADENINE NUCLEOTIDE ALPHA HYDROLASES-LIKE SUPERFAMILY PROTEIN"/>
    <property type="match status" value="1"/>
</dbReference>
<dbReference type="Gene3D" id="3.40.50.620">
    <property type="entry name" value="HUPs"/>
    <property type="match status" value="1"/>
</dbReference>
<organism evidence="2 3">
    <name type="scientific">Hibiscus syriacus</name>
    <name type="common">Rose of Sharon</name>
    <dbReference type="NCBI Taxonomy" id="106335"/>
    <lineage>
        <taxon>Eukaryota</taxon>
        <taxon>Viridiplantae</taxon>
        <taxon>Streptophyta</taxon>
        <taxon>Embryophyta</taxon>
        <taxon>Tracheophyta</taxon>
        <taxon>Spermatophyta</taxon>
        <taxon>Magnoliopsida</taxon>
        <taxon>eudicotyledons</taxon>
        <taxon>Gunneridae</taxon>
        <taxon>Pentapetalae</taxon>
        <taxon>rosids</taxon>
        <taxon>malvids</taxon>
        <taxon>Malvales</taxon>
        <taxon>Malvaceae</taxon>
        <taxon>Malvoideae</taxon>
        <taxon>Hibiscus</taxon>
    </lineage>
</organism>
<evidence type="ECO:0000313" key="3">
    <source>
        <dbReference type="Proteomes" id="UP000436088"/>
    </source>
</evidence>
<dbReference type="Pfam" id="PF00582">
    <property type="entry name" value="Usp"/>
    <property type="match status" value="1"/>
</dbReference>
<keyword evidence="3" id="KW-1185">Reference proteome</keyword>
<evidence type="ECO:0000259" key="1">
    <source>
        <dbReference type="Pfam" id="PF00582"/>
    </source>
</evidence>
<protein>
    <submittedName>
        <fullName evidence="2">BED zinc finger,hAT family dimerization domain</fullName>
    </submittedName>
</protein>
<dbReference type="EMBL" id="VEPZ02001716">
    <property type="protein sequence ID" value="KAE8662094.1"/>
    <property type="molecule type" value="Genomic_DNA"/>
</dbReference>
<feature type="domain" description="UspA" evidence="1">
    <location>
        <begin position="4"/>
        <end position="114"/>
    </location>
</feature>
<sequence length="116" mass="13261">MDVRKTVVVVEDVDVSRSALQWCLSNLLRYSDSLTLLHVFSATKSMSKRKARMLRLQGYQLALSFKKICNFNFFNTNIEMIVTVGDREGRKIVAMVRDIGASAFVVGLHHQSFLYK</sequence>
<comment type="caution">
    <text evidence="2">The sequence shown here is derived from an EMBL/GenBank/DDBJ whole genome shotgun (WGS) entry which is preliminary data.</text>
</comment>